<reference evidence="2 3" key="1">
    <citation type="journal article" date="2021" name="DNA Res.">
        <title>Genome analysis of Candida subhashii reveals its hybrid nature and dual mitochondrial genome conformations.</title>
        <authorList>
            <person name="Mixao V."/>
            <person name="Hegedusova E."/>
            <person name="Saus E."/>
            <person name="Pryszcz L.P."/>
            <person name="Cillingova A."/>
            <person name="Nosek J."/>
            <person name="Gabaldon T."/>
        </authorList>
    </citation>
    <scope>NUCLEOTIDE SEQUENCE [LARGE SCALE GENOMIC DNA]</scope>
    <source>
        <strain evidence="2 3">CBS 10753</strain>
    </source>
</reference>
<evidence type="ECO:0000313" key="2">
    <source>
        <dbReference type="EMBL" id="KAG7664102.1"/>
    </source>
</evidence>
<proteinExistence type="predicted"/>
<gene>
    <name evidence="2" type="ORF">J8A68_002356</name>
</gene>
<evidence type="ECO:0000259" key="1">
    <source>
        <dbReference type="Pfam" id="PF22936"/>
    </source>
</evidence>
<dbReference type="GeneID" id="73469157"/>
<name>A0A8J5QRR9_9ASCO</name>
<evidence type="ECO:0000313" key="3">
    <source>
        <dbReference type="Proteomes" id="UP000694255"/>
    </source>
</evidence>
<dbReference type="InterPro" id="IPR054722">
    <property type="entry name" value="PolX-like_BBD"/>
</dbReference>
<dbReference type="Proteomes" id="UP000694255">
    <property type="component" value="Unassembled WGS sequence"/>
</dbReference>
<sequence length="271" mass="30524">MVSETTTTGFCGYAVEIPRDAFYLTTDIMSDVCMHSDLLHDYKPLNSPQTFTHSSGKQGIIKGRGTLKLSVTKDQVIKVLNVAYVPEWERNVLNPLHIEGCESGTFYEHGGQVIHRRFGMIAYEECRKYRLSLKVIPPMCPSRDSDAVYFSTTAREKCCRDWTLPHDYKPYAKPQRVGTLAGGSSTKVGTGTLKITDGSTIFTFTDVVYVPDAYINFINPNSFLLDYTDSLSTTTDGIRHSRFGMIGVHEGYPRWLLRSTLRVIRPVNRAN</sequence>
<keyword evidence="3" id="KW-1185">Reference proteome</keyword>
<dbReference type="RefSeq" id="XP_049264334.1">
    <property type="nucleotide sequence ID" value="XM_049406098.1"/>
</dbReference>
<accession>A0A8J5QRR9</accession>
<feature type="domain" description="Retrovirus-related Pol polyprotein from transposon TNT 1-94-like beta-barrel" evidence="1">
    <location>
        <begin position="30"/>
        <end position="94"/>
    </location>
</feature>
<dbReference type="Pfam" id="PF22936">
    <property type="entry name" value="Pol_BBD"/>
    <property type="match status" value="1"/>
</dbReference>
<dbReference type="AlphaFoldDB" id="A0A8J5QRR9"/>
<comment type="caution">
    <text evidence="2">The sequence shown here is derived from an EMBL/GenBank/DDBJ whole genome shotgun (WGS) entry which is preliminary data.</text>
</comment>
<protein>
    <recommendedName>
        <fullName evidence="1">Retrovirus-related Pol polyprotein from transposon TNT 1-94-like beta-barrel domain-containing protein</fullName>
    </recommendedName>
</protein>
<dbReference type="EMBL" id="JAGSYN010000107">
    <property type="protein sequence ID" value="KAG7664102.1"/>
    <property type="molecule type" value="Genomic_DNA"/>
</dbReference>
<organism evidence="2 3">
    <name type="scientific">[Candida] subhashii</name>
    <dbReference type="NCBI Taxonomy" id="561895"/>
    <lineage>
        <taxon>Eukaryota</taxon>
        <taxon>Fungi</taxon>
        <taxon>Dikarya</taxon>
        <taxon>Ascomycota</taxon>
        <taxon>Saccharomycotina</taxon>
        <taxon>Pichiomycetes</taxon>
        <taxon>Debaryomycetaceae</taxon>
        <taxon>Spathaspora</taxon>
    </lineage>
</organism>